<organism evidence="1 2">
    <name type="scientific">Ranitomeya imitator</name>
    <name type="common">mimic poison frog</name>
    <dbReference type="NCBI Taxonomy" id="111125"/>
    <lineage>
        <taxon>Eukaryota</taxon>
        <taxon>Metazoa</taxon>
        <taxon>Chordata</taxon>
        <taxon>Craniata</taxon>
        <taxon>Vertebrata</taxon>
        <taxon>Euteleostomi</taxon>
        <taxon>Amphibia</taxon>
        <taxon>Batrachia</taxon>
        <taxon>Anura</taxon>
        <taxon>Neobatrachia</taxon>
        <taxon>Hyloidea</taxon>
        <taxon>Dendrobatidae</taxon>
        <taxon>Dendrobatinae</taxon>
        <taxon>Ranitomeya</taxon>
    </lineage>
</organism>
<gene>
    <name evidence="1" type="ORF">RIMI_LOCUS16677414</name>
</gene>
<comment type="caution">
    <text evidence="1">The sequence shown here is derived from an EMBL/GenBank/DDBJ whole genome shotgun (WGS) entry which is preliminary data.</text>
</comment>
<dbReference type="EMBL" id="CAUEEQ010047065">
    <property type="protein sequence ID" value="CAJ0959035.1"/>
    <property type="molecule type" value="Genomic_DNA"/>
</dbReference>
<dbReference type="Pfam" id="PF24863">
    <property type="entry name" value="zf-CCCH_Mcm10"/>
    <property type="match status" value="2"/>
</dbReference>
<name>A0ABN9M511_9NEOB</name>
<dbReference type="Proteomes" id="UP001176940">
    <property type="component" value="Unassembled WGS sequence"/>
</dbReference>
<proteinExistence type="predicted"/>
<evidence type="ECO:0000313" key="1">
    <source>
        <dbReference type="EMBL" id="CAJ0959035.1"/>
    </source>
</evidence>
<protein>
    <submittedName>
        <fullName evidence="1">Uncharacterized protein</fullName>
    </submittedName>
</protein>
<evidence type="ECO:0000313" key="2">
    <source>
        <dbReference type="Proteomes" id="UP001176940"/>
    </source>
</evidence>
<reference evidence="1" key="1">
    <citation type="submission" date="2023-07" db="EMBL/GenBank/DDBJ databases">
        <authorList>
            <person name="Stuckert A."/>
        </authorList>
    </citation>
    <scope>NUCLEOTIDE SEQUENCE</scope>
</reference>
<accession>A0ABN9M511</accession>
<feature type="non-terminal residue" evidence="1">
    <location>
        <position position="1"/>
    </location>
</feature>
<sequence>RFGFRSGAQFLKGQISALSVLFQPVCPPALCFPALTVSTAAGNQSGDVTALLSGRCAHSQYREAQRRGQTAEGSAKSVSPIQSISASELLKQQKQQMLDARRKRTEEIQKRFLESTSKSELAAIRKLKAKGQFLAKEDPNSIKRKRSSITDIDQMAERVQADVPPSEDLWDLNGPGGSYSRLRLIRTDLTVMEGRLFLCGHVIQASLQRSERYGYSFSRPSAFWRVFSWIMPRLCPKLAI</sequence>
<keyword evidence="2" id="KW-1185">Reference proteome</keyword>